<evidence type="ECO:0000259" key="2">
    <source>
        <dbReference type="Pfam" id="PF13472"/>
    </source>
</evidence>
<dbReference type="Gene3D" id="3.40.50.1110">
    <property type="entry name" value="SGNH hydrolase"/>
    <property type="match status" value="2"/>
</dbReference>
<dbReference type="Proteomes" id="UP000186104">
    <property type="component" value="Chromosome"/>
</dbReference>
<reference evidence="3 4" key="1">
    <citation type="submission" date="2016-06" db="EMBL/GenBank/DDBJ databases">
        <title>Complete genome sequence of a saline-alkali tolerant type strain Dietzia timorensis ID05-A0528T.</title>
        <authorList>
            <person name="Wu X."/>
        </authorList>
    </citation>
    <scope>NUCLEOTIDE SEQUENCE [LARGE SCALE GENOMIC DNA]</scope>
    <source>
        <strain evidence="3 4">ID05-A0528</strain>
    </source>
</reference>
<dbReference type="InterPro" id="IPR036514">
    <property type="entry name" value="SGNH_hydro_sf"/>
</dbReference>
<evidence type="ECO:0000313" key="3">
    <source>
        <dbReference type="EMBL" id="ANI93535.1"/>
    </source>
</evidence>
<protein>
    <recommendedName>
        <fullName evidence="2">SGNH hydrolase-type esterase domain-containing protein</fullName>
    </recommendedName>
</protein>
<dbReference type="SUPFAM" id="SSF52266">
    <property type="entry name" value="SGNH hydrolase"/>
    <property type="match status" value="1"/>
</dbReference>
<dbReference type="OrthoDB" id="4408698at2"/>
<keyword evidence="1" id="KW-0732">Signal</keyword>
<keyword evidence="4" id="KW-1185">Reference proteome</keyword>
<name>A0A173LMN2_9ACTN</name>
<dbReference type="InterPro" id="IPR013830">
    <property type="entry name" value="SGNH_hydro"/>
</dbReference>
<gene>
    <name evidence="3" type="ORF">BJL86_2775</name>
</gene>
<evidence type="ECO:0000256" key="1">
    <source>
        <dbReference type="SAM" id="SignalP"/>
    </source>
</evidence>
<dbReference type="STRING" id="499555.BJL86_2775"/>
<feature type="chain" id="PRO_5039167100" description="SGNH hydrolase-type esterase domain-containing protein" evidence="1">
    <location>
        <begin position="20"/>
        <end position="324"/>
    </location>
</feature>
<dbReference type="RefSeq" id="WP_082908247.1">
    <property type="nucleotide sequence ID" value="NZ_CP015961.1"/>
</dbReference>
<dbReference type="Pfam" id="PF13472">
    <property type="entry name" value="Lipase_GDSL_2"/>
    <property type="match status" value="1"/>
</dbReference>
<feature type="domain" description="SGNH hydrolase-type esterase" evidence="2">
    <location>
        <begin position="94"/>
        <end position="312"/>
    </location>
</feature>
<accession>A0A173LMN2</accession>
<feature type="signal peptide" evidence="1">
    <location>
        <begin position="1"/>
        <end position="19"/>
    </location>
</feature>
<sequence length="324" mass="33184">MRKSISGLVALSMSALVIAASTVGAQAQVDIGSAGSGEIAAGSVDPDSGSAQAGIASSGSAGSLGSSGSAGSSGSSTESAGSAGVAAGHSSVVAFGDSFTSNSNHFANLGYGSPLVQAIYPSNAGCLYSPNSWPMLLARDTGRPVQNWACNGHTTEDMLRRIEHAGSTGALDNATTVILAAGMNDTWRTIPDAEIVDNLVAAVDKVRGVAPEAKILLLGRLSSTDDREMFCSLNVIPNVPMGIHSPGFAANERRNQANQRDAAVRADVEYLDIRDLTRSNSTCAPDAQRFISGNVDFTTHQYNMTGHPSLAGSTFLAQQVGAHL</sequence>
<dbReference type="AlphaFoldDB" id="A0A173LMN2"/>
<dbReference type="EMBL" id="CP015961">
    <property type="protein sequence ID" value="ANI93535.1"/>
    <property type="molecule type" value="Genomic_DNA"/>
</dbReference>
<evidence type="ECO:0000313" key="4">
    <source>
        <dbReference type="Proteomes" id="UP000186104"/>
    </source>
</evidence>
<organism evidence="3 4">
    <name type="scientific">Dietzia timorensis</name>
    <dbReference type="NCBI Taxonomy" id="499555"/>
    <lineage>
        <taxon>Bacteria</taxon>
        <taxon>Bacillati</taxon>
        <taxon>Actinomycetota</taxon>
        <taxon>Actinomycetes</taxon>
        <taxon>Mycobacteriales</taxon>
        <taxon>Dietziaceae</taxon>
        <taxon>Dietzia</taxon>
    </lineage>
</organism>
<dbReference type="KEGG" id="dtm:BJL86_2775"/>
<proteinExistence type="predicted"/>